<keyword evidence="1" id="KW-0732">Signal</keyword>
<proteinExistence type="predicted"/>
<evidence type="ECO:0000313" key="3">
    <source>
        <dbReference type="Proteomes" id="UP000199017"/>
    </source>
</evidence>
<keyword evidence="3" id="KW-1185">Reference proteome</keyword>
<protein>
    <recommendedName>
        <fullName evidence="4">Sporulation lipoprotein YhcN/YlaJ (Spore_YhcN_YlaJ)</fullName>
    </recommendedName>
</protein>
<dbReference type="AlphaFoldDB" id="A0A1G8BYI9"/>
<dbReference type="OrthoDB" id="2885813at2"/>
<sequence>MQKSSGLKVILLTSIFLVYAAGCQENASPEPTRVINKETHEAEELLEELEPITTAVAITSGKKLYAAAEVKQMDRFQLESVRKKGYDRLSNRWPDYNIHFSTDKKAMLELQNLNKDMSVKKMKKKEREQRLTKIEEFMKG</sequence>
<dbReference type="STRING" id="930129.SAMN05216352_101126"/>
<accession>A0A1G8BYI9</accession>
<evidence type="ECO:0000256" key="1">
    <source>
        <dbReference type="SAM" id="SignalP"/>
    </source>
</evidence>
<feature type="chain" id="PRO_5038944944" description="Sporulation lipoprotein YhcN/YlaJ (Spore_YhcN_YlaJ)" evidence="1">
    <location>
        <begin position="21"/>
        <end position="140"/>
    </location>
</feature>
<dbReference type="Proteomes" id="UP000199017">
    <property type="component" value="Unassembled WGS sequence"/>
</dbReference>
<dbReference type="RefSeq" id="WP_091579473.1">
    <property type="nucleotide sequence ID" value="NZ_FNDU01000001.1"/>
</dbReference>
<organism evidence="2 3">
    <name type="scientific">Alteribacillus bidgolensis</name>
    <dbReference type="NCBI Taxonomy" id="930129"/>
    <lineage>
        <taxon>Bacteria</taxon>
        <taxon>Bacillati</taxon>
        <taxon>Bacillota</taxon>
        <taxon>Bacilli</taxon>
        <taxon>Bacillales</taxon>
        <taxon>Bacillaceae</taxon>
        <taxon>Alteribacillus</taxon>
    </lineage>
</organism>
<evidence type="ECO:0000313" key="2">
    <source>
        <dbReference type="EMBL" id="SDH38194.1"/>
    </source>
</evidence>
<evidence type="ECO:0008006" key="4">
    <source>
        <dbReference type="Google" id="ProtNLM"/>
    </source>
</evidence>
<reference evidence="2 3" key="1">
    <citation type="submission" date="2016-10" db="EMBL/GenBank/DDBJ databases">
        <authorList>
            <person name="de Groot N.N."/>
        </authorList>
    </citation>
    <scope>NUCLEOTIDE SEQUENCE [LARGE SCALE GENOMIC DNA]</scope>
    <source>
        <strain evidence="3">P4B,CCM 7963,CECT 7998,DSM 25260,IBRC-M 10614,KCTC 13821</strain>
    </source>
</reference>
<gene>
    <name evidence="2" type="ORF">SAMN05216352_101126</name>
</gene>
<feature type="signal peptide" evidence="1">
    <location>
        <begin position="1"/>
        <end position="20"/>
    </location>
</feature>
<dbReference type="EMBL" id="FNDU01000001">
    <property type="protein sequence ID" value="SDH38194.1"/>
    <property type="molecule type" value="Genomic_DNA"/>
</dbReference>
<name>A0A1G8BYI9_9BACI</name>